<feature type="transmembrane region" description="Helical" evidence="1">
    <location>
        <begin position="108"/>
        <end position="131"/>
    </location>
</feature>
<evidence type="ECO:0000313" key="3">
    <source>
        <dbReference type="EMBL" id="GAE34923.1"/>
    </source>
</evidence>
<keyword evidence="4" id="KW-1185">Reference proteome</keyword>
<sequence>MKTQRIFPGVLLIGVGCYYLLQQFSLPYHKQLLSWPSLLFVIGLAFLLQAHFGREHSMIFPGVLLTGLAIHFHLDVIVDWWPSHWGIYTLIVGLAFLFSYFKNRKDGFVPAIVLLTLSLMSFTTINPIHWLVEGFSFIQHLWPIFLIVVGIFLILRKK</sequence>
<protein>
    <recommendedName>
        <fullName evidence="2">LiaI-LiaF-like transmembrane region domain-containing protein</fullName>
    </recommendedName>
</protein>
<evidence type="ECO:0000259" key="2">
    <source>
        <dbReference type="Pfam" id="PF18917"/>
    </source>
</evidence>
<dbReference type="PROSITE" id="PS51257">
    <property type="entry name" value="PROKAR_LIPOPROTEIN"/>
    <property type="match status" value="1"/>
</dbReference>
<dbReference type="Proteomes" id="UP000018896">
    <property type="component" value="Unassembled WGS sequence"/>
</dbReference>
<dbReference type="STRING" id="1236973.JCM9157_2006"/>
<dbReference type="EMBL" id="BAUV01000012">
    <property type="protein sequence ID" value="GAE34923.1"/>
    <property type="molecule type" value="Genomic_DNA"/>
</dbReference>
<feature type="transmembrane region" description="Helical" evidence="1">
    <location>
        <begin position="7"/>
        <end position="26"/>
    </location>
</feature>
<feature type="transmembrane region" description="Helical" evidence="1">
    <location>
        <begin position="137"/>
        <end position="155"/>
    </location>
</feature>
<feature type="transmembrane region" description="Helical" evidence="1">
    <location>
        <begin position="59"/>
        <end position="78"/>
    </location>
</feature>
<dbReference type="Pfam" id="PF18917">
    <property type="entry name" value="LiaI-LiaF-like_TM1"/>
    <property type="match status" value="1"/>
</dbReference>
<dbReference type="AlphaFoldDB" id="W4QTK3"/>
<dbReference type="OrthoDB" id="2989824at2"/>
<feature type="transmembrane region" description="Helical" evidence="1">
    <location>
        <begin position="32"/>
        <end position="52"/>
    </location>
</feature>
<feature type="domain" description="LiaI-LiaF-like transmembrane region" evidence="2">
    <location>
        <begin position="6"/>
        <end position="47"/>
    </location>
</feature>
<evidence type="ECO:0000256" key="1">
    <source>
        <dbReference type="SAM" id="Phobius"/>
    </source>
</evidence>
<proteinExistence type="predicted"/>
<evidence type="ECO:0000313" key="4">
    <source>
        <dbReference type="Proteomes" id="UP000018896"/>
    </source>
</evidence>
<name>W4QTK3_HALA3</name>
<gene>
    <name evidence="3" type="ORF">JCM9157_2006</name>
</gene>
<keyword evidence="1" id="KW-0472">Membrane</keyword>
<keyword evidence="1" id="KW-1133">Transmembrane helix</keyword>
<dbReference type="eggNOG" id="ENOG502ZXI9">
    <property type="taxonomic scope" value="Bacteria"/>
</dbReference>
<organism evidence="3 4">
    <name type="scientific">Halalkalibacter akibai (strain ATCC 43226 / DSM 21942 / CIP 109018 / JCM 9157 / 1139)</name>
    <name type="common">Bacillus akibai</name>
    <dbReference type="NCBI Taxonomy" id="1236973"/>
    <lineage>
        <taxon>Bacteria</taxon>
        <taxon>Bacillati</taxon>
        <taxon>Bacillota</taxon>
        <taxon>Bacilli</taxon>
        <taxon>Bacillales</taxon>
        <taxon>Bacillaceae</taxon>
        <taxon>Halalkalibacter</taxon>
    </lineage>
</organism>
<comment type="caution">
    <text evidence="3">The sequence shown here is derived from an EMBL/GenBank/DDBJ whole genome shotgun (WGS) entry which is preliminary data.</text>
</comment>
<reference evidence="3 4" key="1">
    <citation type="journal article" date="2014" name="Genome Announc.">
        <title>Draft Genome Sequences of Three Alkaliphilic Bacillus Strains, Bacillus wakoensis JCM 9140T, Bacillus akibai JCM 9157T, and Bacillus hemicellulosilyticus JCM 9152T.</title>
        <authorList>
            <person name="Yuki M."/>
            <person name="Oshima K."/>
            <person name="Suda W."/>
            <person name="Oshida Y."/>
            <person name="Kitamura K."/>
            <person name="Iida T."/>
            <person name="Hattori M."/>
            <person name="Ohkuma M."/>
        </authorList>
    </citation>
    <scope>NUCLEOTIDE SEQUENCE [LARGE SCALE GENOMIC DNA]</scope>
    <source>
        <strain evidence="3 4">JCM 9157</strain>
    </source>
</reference>
<dbReference type="RefSeq" id="WP_035664063.1">
    <property type="nucleotide sequence ID" value="NZ_BAUV01000012.1"/>
</dbReference>
<accession>W4QTK3</accession>
<dbReference type="InterPro" id="IPR043726">
    <property type="entry name" value="LiaI-LiaF-like_TM1"/>
</dbReference>
<feature type="transmembrane region" description="Helical" evidence="1">
    <location>
        <begin position="84"/>
        <end position="101"/>
    </location>
</feature>
<keyword evidence="1" id="KW-0812">Transmembrane</keyword>